<gene>
    <name evidence="1" type="ORF">JOE57_002722</name>
</gene>
<sequence>MSSTPVSLFRRLIDDAAMFPPGNASAPIAVESHLRCRSSWFADLIGPLVVPDQRLAEVGRAVAATDRSVQVSVVNSAGAGGLIGLAARNVAGVEVVAVETALRDLDDLAGAAARVVAAATELDESVRVFVELPFARGWERAAETVEAAGLAAKIRTGGMDPELFPTADQLAEQLSTLIEIDLPFKATAGLHHAWPNESRNAAGETLPQHGLASLMIAIHALIEGADVSAAAGALRITDHDQLSSVINGWTEADAARLRRRFHSFGCCGVGDPVADLVQLGLLTGPEETG</sequence>
<proteinExistence type="predicted"/>
<reference evidence="1 2" key="1">
    <citation type="submission" date="2021-01" db="EMBL/GenBank/DDBJ databases">
        <title>Sequencing the genomes of 1000 actinobacteria strains.</title>
        <authorList>
            <person name="Klenk H.-P."/>
        </authorList>
    </citation>
    <scope>NUCLEOTIDE SEQUENCE [LARGE SCALE GENOMIC DNA]</scope>
    <source>
        <strain evidence="1 2">DSM 18662</strain>
    </source>
</reference>
<dbReference type="Proteomes" id="UP000704762">
    <property type="component" value="Unassembled WGS sequence"/>
</dbReference>
<evidence type="ECO:0000313" key="1">
    <source>
        <dbReference type="EMBL" id="MBM7799801.1"/>
    </source>
</evidence>
<keyword evidence="2" id="KW-1185">Reference proteome</keyword>
<dbReference type="RefSeq" id="WP_204918791.1">
    <property type="nucleotide sequence ID" value="NZ_BAAAQP010000003.1"/>
</dbReference>
<organism evidence="1 2">
    <name type="scientific">Microlunatus panaciterrae</name>
    <dbReference type="NCBI Taxonomy" id="400768"/>
    <lineage>
        <taxon>Bacteria</taxon>
        <taxon>Bacillati</taxon>
        <taxon>Actinomycetota</taxon>
        <taxon>Actinomycetes</taxon>
        <taxon>Propionibacteriales</taxon>
        <taxon>Propionibacteriaceae</taxon>
        <taxon>Microlunatus</taxon>
    </lineage>
</organism>
<protein>
    <submittedName>
        <fullName evidence="1">Uncharacterized protein</fullName>
    </submittedName>
</protein>
<evidence type="ECO:0000313" key="2">
    <source>
        <dbReference type="Proteomes" id="UP000704762"/>
    </source>
</evidence>
<comment type="caution">
    <text evidence="1">The sequence shown here is derived from an EMBL/GenBank/DDBJ whole genome shotgun (WGS) entry which is preliminary data.</text>
</comment>
<name>A0ABS2RNQ0_9ACTN</name>
<dbReference type="EMBL" id="JAFBCF010000001">
    <property type="protein sequence ID" value="MBM7799801.1"/>
    <property type="molecule type" value="Genomic_DNA"/>
</dbReference>
<accession>A0ABS2RNQ0</accession>